<feature type="transmembrane region" description="Helical" evidence="1">
    <location>
        <begin position="79"/>
        <end position="97"/>
    </location>
</feature>
<reference evidence="2 3" key="1">
    <citation type="submission" date="2020-01" db="EMBL/GenBank/DDBJ databases">
        <title>Leptobacterium flavescens.</title>
        <authorList>
            <person name="Wang G."/>
        </authorList>
    </citation>
    <scope>NUCLEOTIDE SEQUENCE [LARGE SCALE GENOMIC DNA]</scope>
    <source>
        <strain evidence="2 3">KCTC 22160</strain>
    </source>
</reference>
<keyword evidence="1" id="KW-1133">Transmembrane helix</keyword>
<keyword evidence="3" id="KW-1185">Reference proteome</keyword>
<proteinExistence type="predicted"/>
<gene>
    <name evidence="2" type="ORF">GWK08_01005</name>
</gene>
<dbReference type="Proteomes" id="UP000468581">
    <property type="component" value="Unassembled WGS sequence"/>
</dbReference>
<evidence type="ECO:0000313" key="3">
    <source>
        <dbReference type="Proteomes" id="UP000468581"/>
    </source>
</evidence>
<evidence type="ECO:0000256" key="1">
    <source>
        <dbReference type="SAM" id="Phobius"/>
    </source>
</evidence>
<protein>
    <recommendedName>
        <fullName evidence="4">VanZ-like domain-containing protein</fullName>
    </recommendedName>
</protein>
<feature type="transmembrane region" description="Helical" evidence="1">
    <location>
        <begin position="48"/>
        <end position="67"/>
    </location>
</feature>
<comment type="caution">
    <text evidence="2">The sequence shown here is derived from an EMBL/GenBank/DDBJ whole genome shotgun (WGS) entry which is preliminary data.</text>
</comment>
<organism evidence="2 3">
    <name type="scientific">Leptobacterium flavescens</name>
    <dbReference type="NCBI Taxonomy" id="472055"/>
    <lineage>
        <taxon>Bacteria</taxon>
        <taxon>Pseudomonadati</taxon>
        <taxon>Bacteroidota</taxon>
        <taxon>Flavobacteriia</taxon>
        <taxon>Flavobacteriales</taxon>
        <taxon>Flavobacteriaceae</taxon>
        <taxon>Leptobacterium</taxon>
    </lineage>
</organism>
<feature type="transmembrane region" description="Helical" evidence="1">
    <location>
        <begin position="117"/>
        <end position="136"/>
    </location>
</feature>
<dbReference type="AlphaFoldDB" id="A0A6P0UNU6"/>
<keyword evidence="1" id="KW-0472">Membrane</keyword>
<accession>A0A6P0UNU6</accession>
<evidence type="ECO:0008006" key="4">
    <source>
        <dbReference type="Google" id="ProtNLM"/>
    </source>
</evidence>
<dbReference type="EMBL" id="JAABOO010000001">
    <property type="protein sequence ID" value="NER12006.1"/>
    <property type="molecule type" value="Genomic_DNA"/>
</dbReference>
<dbReference type="RefSeq" id="WP_163605045.1">
    <property type="nucleotide sequence ID" value="NZ_JAABOO010000001.1"/>
</dbReference>
<name>A0A6P0UNU6_9FLAO</name>
<sequence length="141" mass="16189">MNGLVFKTYIRYVYWGTLVFHSLNKFVIRPWMLENNSPRFLVLFVNSVPNFLEAVIGTTVISGLLLFTRQRFPNSMNKFKENTLFLIAVMLAAVFVITQELKIHNLGGRNVYDPYDLIASLIGLIFIGTVLLRYGLIRARA</sequence>
<keyword evidence="1" id="KW-0812">Transmembrane</keyword>
<evidence type="ECO:0000313" key="2">
    <source>
        <dbReference type="EMBL" id="NER12006.1"/>
    </source>
</evidence>
<feature type="transmembrane region" description="Helical" evidence="1">
    <location>
        <begin position="12"/>
        <end position="28"/>
    </location>
</feature>